<protein>
    <submittedName>
        <fullName evidence="5">Methyl-accepting chemotaxis protein signaling domain protein</fullName>
    </submittedName>
</protein>
<keyword evidence="6" id="KW-1185">Reference proteome</keyword>
<feature type="domain" description="Methyl-accepting transducer" evidence="4">
    <location>
        <begin position="87"/>
        <end position="309"/>
    </location>
</feature>
<dbReference type="SMART" id="SM00283">
    <property type="entry name" value="MA"/>
    <property type="match status" value="1"/>
</dbReference>
<dbReference type="STRING" id="1548.CSCA_1116"/>
<dbReference type="InterPro" id="IPR025991">
    <property type="entry name" value="Chemoreceptor_zinc-bind_dom"/>
</dbReference>
<dbReference type="InterPro" id="IPR004090">
    <property type="entry name" value="Chemotax_Me-accpt_rcpt"/>
</dbReference>
<dbReference type="PROSITE" id="PS50111">
    <property type="entry name" value="CHEMOTAXIS_TRANSDUC_2"/>
    <property type="match status" value="1"/>
</dbReference>
<dbReference type="KEGG" id="csq:CSCA_1116"/>
<reference evidence="5 6" key="1">
    <citation type="journal article" date="2015" name="J. Biotechnol.">
        <title>Complete genome sequence of a malodorant-producing acetogen, Clostridium scatologenes ATCC 25775(T).</title>
        <authorList>
            <person name="Zhu Z."/>
            <person name="Guo T."/>
            <person name="Zheng H."/>
            <person name="Song T."/>
            <person name="Ouyang P."/>
            <person name="Xie J."/>
        </authorList>
    </citation>
    <scope>NUCLEOTIDE SEQUENCE [LARGE SCALE GENOMIC DNA]</scope>
    <source>
        <strain evidence="5 6">ATCC 25775</strain>
    </source>
</reference>
<dbReference type="HOGENOM" id="CLU_000445_21_1_9"/>
<dbReference type="PANTHER" id="PTHR32089:SF112">
    <property type="entry name" value="LYSOZYME-LIKE PROTEIN-RELATED"/>
    <property type="match status" value="1"/>
</dbReference>
<dbReference type="PANTHER" id="PTHR32089">
    <property type="entry name" value="METHYL-ACCEPTING CHEMOTAXIS PROTEIN MCPB"/>
    <property type="match status" value="1"/>
</dbReference>
<dbReference type="PRINTS" id="PR00260">
    <property type="entry name" value="CHEMTRNSDUCR"/>
</dbReference>
<keyword evidence="1 3" id="KW-0807">Transducer</keyword>
<dbReference type="InterPro" id="IPR004089">
    <property type="entry name" value="MCPsignal_dom"/>
</dbReference>
<dbReference type="Pfam" id="PF00015">
    <property type="entry name" value="MCPsignal"/>
    <property type="match status" value="1"/>
</dbReference>
<organism evidence="5 6">
    <name type="scientific">Clostridium scatologenes</name>
    <dbReference type="NCBI Taxonomy" id="1548"/>
    <lineage>
        <taxon>Bacteria</taxon>
        <taxon>Bacillati</taxon>
        <taxon>Bacillota</taxon>
        <taxon>Clostridia</taxon>
        <taxon>Eubacteriales</taxon>
        <taxon>Clostridiaceae</taxon>
        <taxon>Clostridium</taxon>
    </lineage>
</organism>
<dbReference type="EMBL" id="CP009933">
    <property type="protein sequence ID" value="AKA68241.1"/>
    <property type="molecule type" value="Genomic_DNA"/>
</dbReference>
<evidence type="ECO:0000313" key="5">
    <source>
        <dbReference type="EMBL" id="AKA68241.1"/>
    </source>
</evidence>
<evidence type="ECO:0000313" key="6">
    <source>
        <dbReference type="Proteomes" id="UP000033115"/>
    </source>
</evidence>
<dbReference type="RefSeq" id="WP_029159722.1">
    <property type="nucleotide sequence ID" value="NZ_CP009933.1"/>
</dbReference>
<gene>
    <name evidence="5" type="ORF">CSCA_1116</name>
</gene>
<dbReference type="GO" id="GO:0004888">
    <property type="term" value="F:transmembrane signaling receptor activity"/>
    <property type="evidence" value="ECO:0007669"/>
    <property type="project" value="InterPro"/>
</dbReference>
<proteinExistence type="inferred from homology"/>
<dbReference type="Gene3D" id="1.20.120.30">
    <property type="entry name" value="Aspartate receptor, ligand-binding domain"/>
    <property type="match status" value="1"/>
</dbReference>
<dbReference type="Gene3D" id="1.10.287.950">
    <property type="entry name" value="Methyl-accepting chemotaxis protein"/>
    <property type="match status" value="1"/>
</dbReference>
<accession>A0A0E3GQA7</accession>
<dbReference type="GO" id="GO:0016020">
    <property type="term" value="C:membrane"/>
    <property type="evidence" value="ECO:0007669"/>
    <property type="project" value="InterPro"/>
</dbReference>
<dbReference type="AlphaFoldDB" id="A0A0E3GQA7"/>
<evidence type="ECO:0000256" key="2">
    <source>
        <dbReference type="ARBA" id="ARBA00029447"/>
    </source>
</evidence>
<dbReference type="GO" id="GO:0007165">
    <property type="term" value="P:signal transduction"/>
    <property type="evidence" value="ECO:0007669"/>
    <property type="project" value="UniProtKB-KW"/>
</dbReference>
<evidence type="ECO:0000256" key="3">
    <source>
        <dbReference type="PROSITE-ProRule" id="PRU00284"/>
    </source>
</evidence>
<evidence type="ECO:0000256" key="1">
    <source>
        <dbReference type="ARBA" id="ARBA00023224"/>
    </source>
</evidence>
<dbReference type="GO" id="GO:0006935">
    <property type="term" value="P:chemotaxis"/>
    <property type="evidence" value="ECO:0007669"/>
    <property type="project" value="InterPro"/>
</dbReference>
<dbReference type="Pfam" id="PF13682">
    <property type="entry name" value="CZB"/>
    <property type="match status" value="1"/>
</dbReference>
<name>A0A0E3GQA7_CLOSL</name>
<sequence>MFKKLLKNTEERKYENSSNSEYIQKDILINLFNDLIQGKPRKLTLEDVNCGDIVDKWNEVIDTLCSSRRKSVLEVNDLLQRVTRMDSVRDIIKSVDTQTEALHSMSANSEELAASIEDVSSMSQKMSQYSNDTKQASETGLSSVSDSIEFVKKSFEDIEIINNQMQIVKEKTHKINEIIDIVKGIADQTGLLALNASIEAARAGEQGKGFAVVANEVKKLAEHTTNSVLDIQKNVSDLQNDIDSSVNKIEQTSKQLDSGKQLVNNSLESISLIDNSIDTVNETVNQVTANTEEQTAVTQSFTSSIMELSQQADYIDNSCIGIGKIIYDLSKNIDSIRLDMVKDRFCLTDCDMMDVYETDHLLWRWKVYNMLLGNEKVNINVVGDYKGCRLGKWYYGIECDKFRDNKTFIELEKPHMELHDAAREAVIAYEKGDIKLAEQCLEKMDTCSKTVFALMGEMKKVLF</sequence>
<dbReference type="SUPFAM" id="SSF58104">
    <property type="entry name" value="Methyl-accepting chemotaxis protein (MCP) signaling domain"/>
    <property type="match status" value="1"/>
</dbReference>
<comment type="similarity">
    <text evidence="2">Belongs to the methyl-accepting chemotaxis (MCP) protein family.</text>
</comment>
<dbReference type="CDD" id="cd11386">
    <property type="entry name" value="MCP_signal"/>
    <property type="match status" value="1"/>
</dbReference>
<evidence type="ECO:0000259" key="4">
    <source>
        <dbReference type="PROSITE" id="PS50111"/>
    </source>
</evidence>
<dbReference type="Proteomes" id="UP000033115">
    <property type="component" value="Chromosome"/>
</dbReference>